<protein>
    <submittedName>
        <fullName evidence="1">Uncharacterized protein</fullName>
    </submittedName>
</protein>
<accession>A0A8D8TDE1</accession>
<dbReference type="AlphaFoldDB" id="A0A8D8TDE1"/>
<name>A0A8D8TDE1_9HEMI</name>
<dbReference type="EMBL" id="HBUF01275782">
    <property type="protein sequence ID" value="CAG6686353.1"/>
    <property type="molecule type" value="Transcribed_RNA"/>
</dbReference>
<evidence type="ECO:0000313" key="1">
    <source>
        <dbReference type="EMBL" id="CAG6686350.1"/>
    </source>
</evidence>
<dbReference type="EMBL" id="HBUF01275781">
    <property type="protein sequence ID" value="CAG6686350.1"/>
    <property type="molecule type" value="Transcribed_RNA"/>
</dbReference>
<sequence length="101" mass="11118">MVTILHTGGWRGRRGRVLGERGRGETDLVQIGRQGNVVQIELGGDVQIGRRRVRVVKRRKMNGSQIDVGRFSTPAGHCWLVRRPEIDLGNLTATASSSITS</sequence>
<proteinExistence type="predicted"/>
<reference evidence="1" key="1">
    <citation type="submission" date="2021-05" db="EMBL/GenBank/DDBJ databases">
        <authorList>
            <person name="Alioto T."/>
            <person name="Alioto T."/>
            <person name="Gomez Garrido J."/>
        </authorList>
    </citation>
    <scope>NUCLEOTIDE SEQUENCE</scope>
</reference>
<dbReference type="EMBL" id="HBUF01275783">
    <property type="protein sequence ID" value="CAG6686356.1"/>
    <property type="molecule type" value="Transcribed_RNA"/>
</dbReference>
<organism evidence="1">
    <name type="scientific">Cacopsylla melanoneura</name>
    <dbReference type="NCBI Taxonomy" id="428564"/>
    <lineage>
        <taxon>Eukaryota</taxon>
        <taxon>Metazoa</taxon>
        <taxon>Ecdysozoa</taxon>
        <taxon>Arthropoda</taxon>
        <taxon>Hexapoda</taxon>
        <taxon>Insecta</taxon>
        <taxon>Pterygota</taxon>
        <taxon>Neoptera</taxon>
        <taxon>Paraneoptera</taxon>
        <taxon>Hemiptera</taxon>
        <taxon>Sternorrhyncha</taxon>
        <taxon>Psylloidea</taxon>
        <taxon>Psyllidae</taxon>
        <taxon>Psyllinae</taxon>
        <taxon>Cacopsylla</taxon>
    </lineage>
</organism>